<evidence type="ECO:0000313" key="1">
    <source>
        <dbReference type="EMBL" id="TMI80168.1"/>
    </source>
</evidence>
<dbReference type="AlphaFoldDB" id="A0A537J9D0"/>
<protein>
    <submittedName>
        <fullName evidence="1">Uncharacterized protein</fullName>
    </submittedName>
</protein>
<name>A0A537J9D0_9BACT</name>
<dbReference type="EMBL" id="VBAN01000277">
    <property type="protein sequence ID" value="TMI80168.1"/>
    <property type="molecule type" value="Genomic_DNA"/>
</dbReference>
<dbReference type="Proteomes" id="UP000318093">
    <property type="component" value="Unassembled WGS sequence"/>
</dbReference>
<accession>A0A537J9D0</accession>
<proteinExistence type="predicted"/>
<organism evidence="1 2">
    <name type="scientific">Candidatus Segetimicrobium genomatis</name>
    <dbReference type="NCBI Taxonomy" id="2569760"/>
    <lineage>
        <taxon>Bacteria</taxon>
        <taxon>Bacillati</taxon>
        <taxon>Candidatus Sysuimicrobiota</taxon>
        <taxon>Candidatus Sysuimicrobiia</taxon>
        <taxon>Candidatus Sysuimicrobiales</taxon>
        <taxon>Candidatus Segetimicrobiaceae</taxon>
        <taxon>Candidatus Segetimicrobium</taxon>
    </lineage>
</organism>
<sequence length="84" mass="9765">MSDTVIEQNGYRIEPRSQWVPSGRGVKKGWRPKAVVVESGPPQLQYLISPNDVETFPTQEEANAYMLRWAREWIERHQLVGTLR</sequence>
<gene>
    <name evidence="1" type="ORF">E6H03_08915</name>
</gene>
<comment type="caution">
    <text evidence="1">The sequence shown here is derived from an EMBL/GenBank/DDBJ whole genome shotgun (WGS) entry which is preliminary data.</text>
</comment>
<reference evidence="1 2" key="1">
    <citation type="journal article" date="2019" name="Nat. Microbiol.">
        <title>Mediterranean grassland soil C-N compound turnover is dependent on rainfall and depth, and is mediated by genomically divergent microorganisms.</title>
        <authorList>
            <person name="Diamond S."/>
            <person name="Andeer P.F."/>
            <person name="Li Z."/>
            <person name="Crits-Christoph A."/>
            <person name="Burstein D."/>
            <person name="Anantharaman K."/>
            <person name="Lane K.R."/>
            <person name="Thomas B.C."/>
            <person name="Pan C."/>
            <person name="Northen T.R."/>
            <person name="Banfield J.F."/>
        </authorList>
    </citation>
    <scope>NUCLEOTIDE SEQUENCE [LARGE SCALE GENOMIC DNA]</scope>
    <source>
        <strain evidence="1">NP_6</strain>
    </source>
</reference>
<evidence type="ECO:0000313" key="2">
    <source>
        <dbReference type="Proteomes" id="UP000318093"/>
    </source>
</evidence>